<dbReference type="EMBL" id="JBHTMP010000086">
    <property type="protein sequence ID" value="MFD1325605.1"/>
    <property type="molecule type" value="Genomic_DNA"/>
</dbReference>
<organism evidence="1 2">
    <name type="scientific">Micromonospora sonneratiae</name>
    <dbReference type="NCBI Taxonomy" id="1184706"/>
    <lineage>
        <taxon>Bacteria</taxon>
        <taxon>Bacillati</taxon>
        <taxon>Actinomycetota</taxon>
        <taxon>Actinomycetes</taxon>
        <taxon>Micromonosporales</taxon>
        <taxon>Micromonosporaceae</taxon>
        <taxon>Micromonospora</taxon>
    </lineage>
</organism>
<protein>
    <submittedName>
        <fullName evidence="1">Uncharacterized protein</fullName>
    </submittedName>
</protein>
<comment type="caution">
    <text evidence="1">The sequence shown here is derived from an EMBL/GenBank/DDBJ whole genome shotgun (WGS) entry which is preliminary data.</text>
</comment>
<dbReference type="Proteomes" id="UP001597260">
    <property type="component" value="Unassembled WGS sequence"/>
</dbReference>
<evidence type="ECO:0000313" key="1">
    <source>
        <dbReference type="EMBL" id="MFD1325605.1"/>
    </source>
</evidence>
<gene>
    <name evidence="1" type="ORF">ACFQ4H_31445</name>
</gene>
<proteinExistence type="predicted"/>
<dbReference type="RefSeq" id="WP_377578253.1">
    <property type="nucleotide sequence ID" value="NZ_JBHTMP010000086.1"/>
</dbReference>
<keyword evidence="2" id="KW-1185">Reference proteome</keyword>
<name>A0ABW3YQE9_9ACTN</name>
<reference evidence="2" key="1">
    <citation type="journal article" date="2019" name="Int. J. Syst. Evol. Microbiol.">
        <title>The Global Catalogue of Microorganisms (GCM) 10K type strain sequencing project: providing services to taxonomists for standard genome sequencing and annotation.</title>
        <authorList>
            <consortium name="The Broad Institute Genomics Platform"/>
            <consortium name="The Broad Institute Genome Sequencing Center for Infectious Disease"/>
            <person name="Wu L."/>
            <person name="Ma J."/>
        </authorList>
    </citation>
    <scope>NUCLEOTIDE SEQUENCE [LARGE SCALE GENOMIC DNA]</scope>
    <source>
        <strain evidence="2">JCM 31037</strain>
    </source>
</reference>
<accession>A0ABW3YQE9</accession>
<sequence>MLTLQAVAEVAGNSGAMTWPVAAMEPYSWLVLDGGCTDEQVGLFVSLLGGELAAGASIDELLEALLAEEGLILAGGLRIGDTATGVEVSPGCCAGLEDWRDWVELFDGGSPWLGHDPGPQVENLGHRLRVWQDGGPGRRQGRWADVYVELPTSALSGLLLDVRRDLIGFLGALRAWTVRMALGDRGVALVEAVDANFAISAPLVLPGDG</sequence>
<evidence type="ECO:0000313" key="2">
    <source>
        <dbReference type="Proteomes" id="UP001597260"/>
    </source>
</evidence>